<comment type="caution">
    <text evidence="3">The sequence shown here is derived from an EMBL/GenBank/DDBJ whole genome shotgun (WGS) entry which is preliminary data.</text>
</comment>
<accession>A0A8K0K2J9</accession>
<evidence type="ECO:0000313" key="4">
    <source>
        <dbReference type="Proteomes" id="UP000792457"/>
    </source>
</evidence>
<feature type="region of interest" description="Disordered" evidence="1">
    <location>
        <begin position="1050"/>
        <end position="1076"/>
    </location>
</feature>
<evidence type="ECO:0000259" key="2">
    <source>
        <dbReference type="SMART" id="SM01257"/>
    </source>
</evidence>
<feature type="region of interest" description="Disordered" evidence="1">
    <location>
        <begin position="773"/>
        <end position="838"/>
    </location>
</feature>
<feature type="compositionally biased region" description="Polar residues" evidence="1">
    <location>
        <begin position="792"/>
        <end position="803"/>
    </location>
</feature>
<feature type="compositionally biased region" description="Low complexity" evidence="1">
    <location>
        <begin position="433"/>
        <end position="444"/>
    </location>
</feature>
<dbReference type="Proteomes" id="UP000792457">
    <property type="component" value="Unassembled WGS sequence"/>
</dbReference>
<feature type="compositionally biased region" description="Basic and acidic residues" evidence="1">
    <location>
        <begin position="891"/>
        <end position="900"/>
    </location>
</feature>
<feature type="compositionally biased region" description="Basic and acidic residues" evidence="1">
    <location>
        <begin position="71"/>
        <end position="83"/>
    </location>
</feature>
<feature type="compositionally biased region" description="Basic and acidic residues" evidence="1">
    <location>
        <begin position="532"/>
        <end position="541"/>
    </location>
</feature>
<evidence type="ECO:0000256" key="1">
    <source>
        <dbReference type="SAM" id="MobiDB-lite"/>
    </source>
</evidence>
<feature type="compositionally biased region" description="Pro residues" evidence="1">
    <location>
        <begin position="249"/>
        <end position="258"/>
    </location>
</feature>
<feature type="compositionally biased region" description="Polar residues" evidence="1">
    <location>
        <begin position="313"/>
        <end position="325"/>
    </location>
</feature>
<feature type="region of interest" description="Disordered" evidence="1">
    <location>
        <begin position="229"/>
        <end position="265"/>
    </location>
</feature>
<evidence type="ECO:0000313" key="3">
    <source>
        <dbReference type="EMBL" id="KAG8227147.1"/>
    </source>
</evidence>
<feature type="region of interest" description="Disordered" evidence="1">
    <location>
        <begin position="379"/>
        <end position="406"/>
    </location>
</feature>
<feature type="region of interest" description="Disordered" evidence="1">
    <location>
        <begin position="727"/>
        <end position="759"/>
    </location>
</feature>
<feature type="region of interest" description="Disordered" evidence="1">
    <location>
        <begin position="33"/>
        <end position="104"/>
    </location>
</feature>
<name>A0A8K0K2J9_LADFU</name>
<feature type="region of interest" description="Disordered" evidence="1">
    <location>
        <begin position="532"/>
        <end position="573"/>
    </location>
</feature>
<dbReference type="GO" id="GO:0005102">
    <property type="term" value="F:signaling receptor binding"/>
    <property type="evidence" value="ECO:0007669"/>
    <property type="project" value="InterPro"/>
</dbReference>
<dbReference type="InterPro" id="IPR029325">
    <property type="entry name" value="ITPR-bd"/>
</dbReference>
<keyword evidence="4" id="KW-1185">Reference proteome</keyword>
<feature type="region of interest" description="Disordered" evidence="1">
    <location>
        <begin position="348"/>
        <end position="367"/>
    </location>
</feature>
<protein>
    <recommendedName>
        <fullName evidence="2">ITPR-interacting domain-containing protein</fullName>
    </recommendedName>
</protein>
<feature type="compositionally biased region" description="Basic and acidic residues" evidence="1">
    <location>
        <begin position="552"/>
        <end position="570"/>
    </location>
</feature>
<feature type="region of interest" description="Disordered" evidence="1">
    <location>
        <begin position="891"/>
        <end position="911"/>
    </location>
</feature>
<dbReference type="OrthoDB" id="6088188at2759"/>
<feature type="compositionally biased region" description="Basic and acidic residues" evidence="1">
    <location>
        <begin position="773"/>
        <end position="786"/>
    </location>
</feature>
<organism evidence="3 4">
    <name type="scientific">Ladona fulva</name>
    <name type="common">Scarce chaser dragonfly</name>
    <name type="synonym">Libellula fulva</name>
    <dbReference type="NCBI Taxonomy" id="123851"/>
    <lineage>
        <taxon>Eukaryota</taxon>
        <taxon>Metazoa</taxon>
        <taxon>Ecdysozoa</taxon>
        <taxon>Arthropoda</taxon>
        <taxon>Hexapoda</taxon>
        <taxon>Insecta</taxon>
        <taxon>Pterygota</taxon>
        <taxon>Palaeoptera</taxon>
        <taxon>Odonata</taxon>
        <taxon>Epiprocta</taxon>
        <taxon>Anisoptera</taxon>
        <taxon>Libelluloidea</taxon>
        <taxon>Libellulidae</taxon>
        <taxon>Ladona</taxon>
    </lineage>
</organism>
<dbReference type="AlphaFoldDB" id="A0A8K0K2J9"/>
<dbReference type="SMART" id="SM01257">
    <property type="entry name" value="KRAP_IP3R_bind"/>
    <property type="match status" value="1"/>
</dbReference>
<sequence>MAGEGAAAVPGDMVEDGLSLGAEAGHLYTGSISDEVMCPRQRLEGSPPPPAPASQTSRRERPGGGSSATAKRREAFAGRREAEGGGGSFQSDSHSPASHSSIDSLLESRRPDPEEMLFGLGFGVPMGASSVPGPGSVSGSQRVLPSPYPFGNCGNDGGSDDEVSRIPRRFLQPSKVKGVAINDFFKYQQDLIETFESGFCGYRGLTGPSHAVPSVIVAKIMEKLREHDRECSSRGSVTSYGTGPVCHSPTPPPTPPFSPTNNYVGSPLGEDRIQFLQNHPNQHSPIVSPVESQPTTKFSKVARNVMHRSSVLTRMSSTGGDSVLSSDDGPGIACSPTGRATLSVLTPDNRRFLDSQGGKSPEMPRKRMIIGQKSFTFGNDGDLIEDVSQPPTPTSPTLPSKPPLLHKDSVLSSIASLTSCDSDSDTDSAPNVRRSGSSKSGSSHKPPPRSRAGSGGIEIGPWPLGKRVSSTSISSWEEGEGQLSSSYTHGQRTRFLSIDEGDDENLENEKEIKKERWILGDDSVVSQKWVEEDSHGTDEHNGLLMETGSNEGESRLGDKVEGSIRTREDSMNEGLWELELDQPEESEYKNSTPSLPFVSAVSLGVPKAESEKNRRFIPISVEDEVLKQELIVIQRPQNDSGDVEVGKDGICTADDSVPQDTQLSCNLSSSNFSSFSSMQDSCLTPVNIRRGSLKRQTKIEIEEEKVEEMSDVRRTVEVVISALDEISCPRQPAGEPPDEVTQPIQEVPSARAEPPKERQPLLVAVVEEVVKKEMKGSAVKEQEKQKRALSPQGRSGSAHSDSSGFLEWEPPNMRISSTPQTNPLCQNTHSVESSKGREWMSVENNQLPTPDGVATMASSGYYGVEGLSSDMTGQLQPKEAMDIDVRSLKSDLGENSRSESQDGTGKEVALGGGDMSECMSDEGNEEEVLQLAHRELCFVRDMRCCVSEGMERVMQFLGTWSKRRQYRLSSGETDGESAQISSLVSQMTFLLKQQSQLCHEMEQISLQRLLDGQQLGGNFRRDSIPGVKGNSPMLGVNEVQKNDAVIVQRKSEGDLYRPSTSQMSATTSASSKEKHLEGLVEKNARELAELRLLLRAVLLTNQNEK</sequence>
<feature type="compositionally biased region" description="Low complexity" evidence="1">
    <location>
        <begin position="89"/>
        <end position="104"/>
    </location>
</feature>
<feature type="compositionally biased region" description="Low complexity" evidence="1">
    <location>
        <begin position="1059"/>
        <end position="1070"/>
    </location>
</feature>
<reference evidence="3" key="1">
    <citation type="submission" date="2013-04" db="EMBL/GenBank/DDBJ databases">
        <authorList>
            <person name="Qu J."/>
            <person name="Murali S.C."/>
            <person name="Bandaranaike D."/>
            <person name="Bellair M."/>
            <person name="Blankenburg K."/>
            <person name="Chao H."/>
            <person name="Dinh H."/>
            <person name="Doddapaneni H."/>
            <person name="Downs B."/>
            <person name="Dugan-Rocha S."/>
            <person name="Elkadiri S."/>
            <person name="Gnanaolivu R.D."/>
            <person name="Hernandez B."/>
            <person name="Javaid M."/>
            <person name="Jayaseelan J.C."/>
            <person name="Lee S."/>
            <person name="Li M."/>
            <person name="Ming W."/>
            <person name="Munidasa M."/>
            <person name="Muniz J."/>
            <person name="Nguyen L."/>
            <person name="Ongeri F."/>
            <person name="Osuji N."/>
            <person name="Pu L.-L."/>
            <person name="Puazo M."/>
            <person name="Qu C."/>
            <person name="Quiroz J."/>
            <person name="Raj R."/>
            <person name="Weissenberger G."/>
            <person name="Xin Y."/>
            <person name="Zou X."/>
            <person name="Han Y."/>
            <person name="Richards S."/>
            <person name="Worley K."/>
            <person name="Muzny D."/>
            <person name="Gibbs R."/>
        </authorList>
    </citation>
    <scope>NUCLEOTIDE SEQUENCE</scope>
    <source>
        <strain evidence="3">Sampled in the wild</strain>
    </source>
</reference>
<feature type="region of interest" description="Disordered" evidence="1">
    <location>
        <begin position="313"/>
        <end position="332"/>
    </location>
</feature>
<gene>
    <name evidence="3" type="ORF">J437_LFUL001691</name>
</gene>
<feature type="domain" description="ITPR-interacting" evidence="2">
    <location>
        <begin position="81"/>
        <end position="267"/>
    </location>
</feature>
<feature type="compositionally biased region" description="Pro residues" evidence="1">
    <location>
        <begin position="390"/>
        <end position="402"/>
    </location>
</feature>
<feature type="region of interest" description="Disordered" evidence="1">
    <location>
        <begin position="418"/>
        <end position="507"/>
    </location>
</feature>
<proteinExistence type="predicted"/>
<feature type="compositionally biased region" description="Polar residues" evidence="1">
    <location>
        <begin position="814"/>
        <end position="831"/>
    </location>
</feature>
<dbReference type="EMBL" id="KZ308312">
    <property type="protein sequence ID" value="KAG8227147.1"/>
    <property type="molecule type" value="Genomic_DNA"/>
</dbReference>
<reference evidence="3" key="2">
    <citation type="submission" date="2017-10" db="EMBL/GenBank/DDBJ databases">
        <title>Ladona fulva Genome sequencing and assembly.</title>
        <authorList>
            <person name="Murali S."/>
            <person name="Richards S."/>
            <person name="Bandaranaike D."/>
            <person name="Bellair M."/>
            <person name="Blankenburg K."/>
            <person name="Chao H."/>
            <person name="Dinh H."/>
            <person name="Doddapaneni H."/>
            <person name="Dugan-Rocha S."/>
            <person name="Elkadiri S."/>
            <person name="Gnanaolivu R."/>
            <person name="Hernandez B."/>
            <person name="Skinner E."/>
            <person name="Javaid M."/>
            <person name="Lee S."/>
            <person name="Li M."/>
            <person name="Ming W."/>
            <person name="Munidasa M."/>
            <person name="Muniz J."/>
            <person name="Nguyen L."/>
            <person name="Hughes D."/>
            <person name="Osuji N."/>
            <person name="Pu L.-L."/>
            <person name="Puazo M."/>
            <person name="Qu C."/>
            <person name="Quiroz J."/>
            <person name="Raj R."/>
            <person name="Weissenberger G."/>
            <person name="Xin Y."/>
            <person name="Zou X."/>
            <person name="Han Y."/>
            <person name="Worley K."/>
            <person name="Muzny D."/>
            <person name="Gibbs R."/>
        </authorList>
    </citation>
    <scope>NUCLEOTIDE SEQUENCE</scope>
    <source>
        <strain evidence="3">Sampled in the wild</strain>
    </source>
</reference>